<dbReference type="InterPro" id="IPR043472">
    <property type="entry name" value="Macro_dom-like"/>
</dbReference>
<keyword evidence="5" id="KW-0539">Nucleus</keyword>
<dbReference type="InterPro" id="IPR002589">
    <property type="entry name" value="Macro_dom"/>
</dbReference>
<feature type="domain" description="Macro" evidence="6">
    <location>
        <begin position="92"/>
        <end position="322"/>
    </location>
</feature>
<dbReference type="PANTHER" id="PTHR14453">
    <property type="entry name" value="PARP/ZINC FINGER CCCH TYPE DOMAIN CONTAINING PROTEIN"/>
    <property type="match status" value="1"/>
</dbReference>
<name>A0AAE0S5A4_9BIVA</name>
<organism evidence="7 8">
    <name type="scientific">Potamilus streckersoni</name>
    <dbReference type="NCBI Taxonomy" id="2493646"/>
    <lineage>
        <taxon>Eukaryota</taxon>
        <taxon>Metazoa</taxon>
        <taxon>Spiralia</taxon>
        <taxon>Lophotrochozoa</taxon>
        <taxon>Mollusca</taxon>
        <taxon>Bivalvia</taxon>
        <taxon>Autobranchia</taxon>
        <taxon>Heteroconchia</taxon>
        <taxon>Palaeoheterodonta</taxon>
        <taxon>Unionida</taxon>
        <taxon>Unionoidea</taxon>
        <taxon>Unionidae</taxon>
        <taxon>Ambleminae</taxon>
        <taxon>Lampsilini</taxon>
        <taxon>Potamilus</taxon>
    </lineage>
</organism>
<protein>
    <recommendedName>
        <fullName evidence="6">Macro domain-containing protein</fullName>
    </recommendedName>
</protein>
<evidence type="ECO:0000256" key="5">
    <source>
        <dbReference type="ARBA" id="ARBA00023242"/>
    </source>
</evidence>
<keyword evidence="8" id="KW-1185">Reference proteome</keyword>
<reference evidence="7" key="3">
    <citation type="submission" date="2023-05" db="EMBL/GenBank/DDBJ databases">
        <authorList>
            <person name="Smith C.H."/>
        </authorList>
    </citation>
    <scope>NUCLEOTIDE SEQUENCE</scope>
    <source>
        <strain evidence="7">CHS0354</strain>
        <tissue evidence="7">Mantle</tissue>
    </source>
</reference>
<accession>A0AAE0S5A4</accession>
<comment type="caution">
    <text evidence="7">The sequence shown here is derived from an EMBL/GenBank/DDBJ whole genome shotgun (WGS) entry which is preliminary data.</text>
</comment>
<reference evidence="7" key="2">
    <citation type="journal article" date="2021" name="Genome Biol. Evol.">
        <title>Developing a high-quality reference genome for a parasitic bivalve with doubly uniparental inheritance (Bivalvia: Unionida).</title>
        <authorList>
            <person name="Smith C.H."/>
        </authorList>
    </citation>
    <scope>NUCLEOTIDE SEQUENCE</scope>
    <source>
        <strain evidence="7">CHS0354</strain>
        <tissue evidence="7">Mantle</tissue>
    </source>
</reference>
<dbReference type="EMBL" id="JAEAOA010000270">
    <property type="protein sequence ID" value="KAK3585468.1"/>
    <property type="molecule type" value="Genomic_DNA"/>
</dbReference>
<dbReference type="PANTHER" id="PTHR14453:SF67">
    <property type="entry name" value="POLY [ADP-RIBOSE] POLYMERASE"/>
    <property type="match status" value="1"/>
</dbReference>
<dbReference type="AlphaFoldDB" id="A0AAE0S5A4"/>
<keyword evidence="2" id="KW-0328">Glycosyltransferase</keyword>
<dbReference type="InterPro" id="IPR052056">
    <property type="entry name" value="Mono-ARTD/PARP"/>
</dbReference>
<evidence type="ECO:0000256" key="2">
    <source>
        <dbReference type="ARBA" id="ARBA00022676"/>
    </source>
</evidence>
<dbReference type="GO" id="GO:0003714">
    <property type="term" value="F:transcription corepressor activity"/>
    <property type="evidence" value="ECO:0007669"/>
    <property type="project" value="TreeGrafter"/>
</dbReference>
<evidence type="ECO:0000259" key="6">
    <source>
        <dbReference type="PROSITE" id="PS51154"/>
    </source>
</evidence>
<evidence type="ECO:0000256" key="1">
    <source>
        <dbReference type="ARBA" id="ARBA00004123"/>
    </source>
</evidence>
<dbReference type="GO" id="GO:0010629">
    <property type="term" value="P:negative regulation of gene expression"/>
    <property type="evidence" value="ECO:0007669"/>
    <property type="project" value="TreeGrafter"/>
</dbReference>
<dbReference type="PROSITE" id="PS51154">
    <property type="entry name" value="MACRO"/>
    <property type="match status" value="1"/>
</dbReference>
<gene>
    <name evidence="7" type="ORF">CHS0354_003317</name>
</gene>
<comment type="subcellular location">
    <subcellularLocation>
        <location evidence="1">Nucleus</location>
    </subcellularLocation>
</comment>
<dbReference type="SUPFAM" id="SSF52949">
    <property type="entry name" value="Macro domain-like"/>
    <property type="match status" value="2"/>
</dbReference>
<evidence type="ECO:0000256" key="3">
    <source>
        <dbReference type="ARBA" id="ARBA00022679"/>
    </source>
</evidence>
<proteinExistence type="predicted"/>
<dbReference type="GO" id="GO:0005737">
    <property type="term" value="C:cytoplasm"/>
    <property type="evidence" value="ECO:0007669"/>
    <property type="project" value="TreeGrafter"/>
</dbReference>
<dbReference type="GO" id="GO:0016757">
    <property type="term" value="F:glycosyltransferase activity"/>
    <property type="evidence" value="ECO:0007669"/>
    <property type="project" value="UniProtKB-KW"/>
</dbReference>
<dbReference type="SMART" id="SM00506">
    <property type="entry name" value="A1pp"/>
    <property type="match status" value="1"/>
</dbReference>
<dbReference type="GO" id="GO:0005634">
    <property type="term" value="C:nucleus"/>
    <property type="evidence" value="ECO:0007669"/>
    <property type="project" value="UniProtKB-SubCell"/>
</dbReference>
<reference evidence="7" key="1">
    <citation type="journal article" date="2021" name="Genome Biol. Evol.">
        <title>A High-Quality Reference Genome for a Parasitic Bivalve with Doubly Uniparental Inheritance (Bivalvia: Unionida).</title>
        <authorList>
            <person name="Smith C.H."/>
        </authorList>
    </citation>
    <scope>NUCLEOTIDE SEQUENCE</scope>
    <source>
        <strain evidence="7">CHS0354</strain>
    </source>
</reference>
<evidence type="ECO:0000313" key="7">
    <source>
        <dbReference type="EMBL" id="KAK3585468.1"/>
    </source>
</evidence>
<dbReference type="Pfam" id="PF01661">
    <property type="entry name" value="Macro"/>
    <property type="match status" value="1"/>
</dbReference>
<evidence type="ECO:0000256" key="4">
    <source>
        <dbReference type="ARBA" id="ARBA00023027"/>
    </source>
</evidence>
<sequence length="467" mass="52432">MPAMGSGNLKYPAASVAKVMYDAVGDWAKKNTTTSLKVVKFVLFIKDKSTQDGFRDHLRGILPNVNIQLQSSSSIDDVKTLPKNRSCIIIDSSDDSVCMVGKMKVKVYTGDILNETTDAIVNTVGADFSFHGGVSALLKQTCPGLEKECQDKGSKFECTPTSQGRDDICEDLHTSPQNDTSVNDVIENHQDYGLEEERAERDILKVHALKNGVVMTDSFGLKCKKILHVRFQDTLSGWKRVMKKCLEEANQNKLSSIAFPVLGTGAGYHLFAAEKIAEMFFEALIDFDDEKNPHQVQKVNIVVYHKQPEFIPAMKKGMVKVSHKRQGQRDVGCDVQDMVMPQGGLVKCLQMSTLSHSQMTEVTIQVYSDSELNISSCITSLEKKLDMAYTSTLLKDDLIGKMNPQEIKKFFKTDLLVECEFIQDQKQVLIKGTLQNVSRAWNEFQEKLRNRRRESDKDETEKASDFI</sequence>
<keyword evidence="4" id="KW-0520">NAD</keyword>
<dbReference type="Gene3D" id="3.40.220.10">
    <property type="entry name" value="Leucine Aminopeptidase, subunit E, domain 1"/>
    <property type="match status" value="2"/>
</dbReference>
<dbReference type="Proteomes" id="UP001195483">
    <property type="component" value="Unassembled WGS sequence"/>
</dbReference>
<keyword evidence="3" id="KW-0808">Transferase</keyword>
<evidence type="ECO:0000313" key="8">
    <source>
        <dbReference type="Proteomes" id="UP001195483"/>
    </source>
</evidence>